<gene>
    <name evidence="3" type="ORF">R50_0843</name>
</gene>
<feature type="transmembrane region" description="Helical" evidence="1">
    <location>
        <begin position="247"/>
        <end position="273"/>
    </location>
</feature>
<evidence type="ECO:0000256" key="1">
    <source>
        <dbReference type="SAM" id="Phobius"/>
    </source>
</evidence>
<dbReference type="CDD" id="cd01879">
    <property type="entry name" value="FeoB"/>
    <property type="match status" value="1"/>
</dbReference>
<keyword evidence="1" id="KW-0812">Transmembrane</keyword>
<dbReference type="KEGG" id="hfv:R50_0843"/>
<name>A0A6F8ZFH8_9FIRM</name>
<dbReference type="InterPro" id="IPR006073">
    <property type="entry name" value="GTP-bd"/>
</dbReference>
<dbReference type="PANTHER" id="PTHR43185:SF1">
    <property type="entry name" value="FE(2+) TRANSPORTER FEOB"/>
    <property type="match status" value="1"/>
</dbReference>
<organism evidence="3 4">
    <name type="scientific">Candidatus Hydrogenisulfobacillus filiaventi</name>
    <dbReference type="NCBI Taxonomy" id="2707344"/>
    <lineage>
        <taxon>Bacteria</taxon>
        <taxon>Bacillati</taxon>
        <taxon>Bacillota</taxon>
        <taxon>Clostridia</taxon>
        <taxon>Eubacteriales</taxon>
        <taxon>Clostridiales Family XVII. Incertae Sedis</taxon>
        <taxon>Candidatus Hydrogenisulfobacillus</taxon>
    </lineage>
</organism>
<feature type="transmembrane region" description="Helical" evidence="1">
    <location>
        <begin position="552"/>
        <end position="572"/>
    </location>
</feature>
<feature type="transmembrane region" description="Helical" evidence="1">
    <location>
        <begin position="364"/>
        <end position="385"/>
    </location>
</feature>
<evidence type="ECO:0000259" key="2">
    <source>
        <dbReference type="PROSITE" id="PS51711"/>
    </source>
</evidence>
<feature type="domain" description="FeoB-type G" evidence="2">
    <location>
        <begin position="3"/>
        <end position="162"/>
    </location>
</feature>
<proteinExistence type="predicted"/>
<keyword evidence="1" id="KW-0472">Membrane</keyword>
<keyword evidence="4" id="KW-1185">Reference proteome</keyword>
<dbReference type="Pfam" id="PF07670">
    <property type="entry name" value="Gate"/>
    <property type="match status" value="2"/>
</dbReference>
<dbReference type="GO" id="GO:0005525">
    <property type="term" value="F:GTP binding"/>
    <property type="evidence" value="ECO:0007669"/>
    <property type="project" value="InterPro"/>
</dbReference>
<dbReference type="Proteomes" id="UP000503399">
    <property type="component" value="Chromosome"/>
</dbReference>
<keyword evidence="1" id="KW-1133">Transmembrane helix</keyword>
<sequence length="604" mass="63972">MVVQRVVLVGNPNVGKSRVFQRLTGVYAEVSNFPGTTVEVTRAALRGRREVEVADSPGVYGLSRFTPEEEVTAGLVAEADLLVNVVDATRLSRDLFLTLQLRELGRPLVVVLNLMDEVARAGARLDRARLSARLGVPVVPVSARTGEGFDLLEDVLRSWADTPARLPPPGTPPRAPGGLSGLEALLWAEEDPQAVARAGSAPPPGSREARYRARRLEADRLAAEVWTGPGEGDRWTRRLDAVLLHPLGGALTVVLLLLTVYELVGVLVAGRLVGALEGWVRGSLVPLLQAAVGQVFPPGSPPYRLLAGEFGILTGGVTYLFALLLPLVTAFYLLLAVLEDSGYLPRLATLLDRWFLKLGLNGRAVIPLVLGFGCVTMATVTTRILSTPRERTMATILLAWTVPCSAQMGVITGLLSGLGWRYAVAYAGIIVGLFVLVGTALDRTLPGRPAPLLLALPPLRWPQAGAVWVKTWIKVAGFLREAGPLFLIGSGAVELATLTGLLPALERALGPALQGWLGLPPQAASAFLLGFLRRDFGAAGFYGLSLSPHQVVTGAVTLTLFVPCLASTLVILKEQGLVRGGAIWLGSIVLALLTGGAVAHGLPL</sequence>
<dbReference type="GO" id="GO:0005886">
    <property type="term" value="C:plasma membrane"/>
    <property type="evidence" value="ECO:0007669"/>
    <property type="project" value="TreeGrafter"/>
</dbReference>
<dbReference type="InterPro" id="IPR011642">
    <property type="entry name" value="Gate_dom"/>
</dbReference>
<dbReference type="Gene3D" id="3.40.50.300">
    <property type="entry name" value="P-loop containing nucleotide triphosphate hydrolases"/>
    <property type="match status" value="1"/>
</dbReference>
<feature type="transmembrane region" description="Helical" evidence="1">
    <location>
        <begin position="422"/>
        <end position="441"/>
    </location>
</feature>
<dbReference type="InterPro" id="IPR027417">
    <property type="entry name" value="P-loop_NTPase"/>
</dbReference>
<feature type="transmembrane region" description="Helical" evidence="1">
    <location>
        <begin position="397"/>
        <end position="416"/>
    </location>
</feature>
<dbReference type="GO" id="GO:0015093">
    <property type="term" value="F:ferrous iron transmembrane transporter activity"/>
    <property type="evidence" value="ECO:0007669"/>
    <property type="project" value="InterPro"/>
</dbReference>
<dbReference type="Pfam" id="PF02421">
    <property type="entry name" value="FeoB_N"/>
    <property type="match status" value="1"/>
</dbReference>
<dbReference type="PROSITE" id="PS51711">
    <property type="entry name" value="G_FEOB"/>
    <property type="match status" value="1"/>
</dbReference>
<dbReference type="InterPro" id="IPR050860">
    <property type="entry name" value="FeoB_GTPase"/>
</dbReference>
<feature type="transmembrane region" description="Helical" evidence="1">
    <location>
        <begin position="584"/>
        <end position="602"/>
    </location>
</feature>
<dbReference type="PANTHER" id="PTHR43185">
    <property type="entry name" value="FERROUS IRON TRANSPORT PROTEIN B"/>
    <property type="match status" value="1"/>
</dbReference>
<accession>A0A6F8ZFH8</accession>
<feature type="transmembrane region" description="Helical" evidence="1">
    <location>
        <begin position="317"/>
        <end position="338"/>
    </location>
</feature>
<evidence type="ECO:0000313" key="4">
    <source>
        <dbReference type="Proteomes" id="UP000503399"/>
    </source>
</evidence>
<dbReference type="InterPro" id="IPR011640">
    <property type="entry name" value="Fe2_transport_prot_B_C"/>
</dbReference>
<evidence type="ECO:0000313" key="3">
    <source>
        <dbReference type="EMBL" id="CAB1128349.1"/>
    </source>
</evidence>
<dbReference type="Pfam" id="PF07664">
    <property type="entry name" value="FeoB_C"/>
    <property type="match status" value="1"/>
</dbReference>
<dbReference type="PRINTS" id="PR00326">
    <property type="entry name" value="GTP1OBG"/>
</dbReference>
<protein>
    <submittedName>
        <fullName evidence="3">Ferrous iron transport protein B</fullName>
    </submittedName>
</protein>
<dbReference type="SUPFAM" id="SSF52540">
    <property type="entry name" value="P-loop containing nucleoside triphosphate hydrolases"/>
    <property type="match status" value="1"/>
</dbReference>
<dbReference type="AlphaFoldDB" id="A0A6F8ZFH8"/>
<dbReference type="InterPro" id="IPR030389">
    <property type="entry name" value="G_FEOB_dom"/>
</dbReference>
<dbReference type="EMBL" id="LR778114">
    <property type="protein sequence ID" value="CAB1128349.1"/>
    <property type="molecule type" value="Genomic_DNA"/>
</dbReference>
<reference evidence="3 4" key="1">
    <citation type="submission" date="2020-02" db="EMBL/GenBank/DDBJ databases">
        <authorList>
            <person name="Hogendoorn C."/>
        </authorList>
    </citation>
    <scope>NUCLEOTIDE SEQUENCE [LARGE SCALE GENOMIC DNA]</scope>
    <source>
        <strain evidence="3">R501</strain>
    </source>
</reference>